<dbReference type="RefSeq" id="WP_133236408.1">
    <property type="nucleotide sequence ID" value="NZ_SOZE01000046.1"/>
</dbReference>
<sequence>MTTLTIDISDAKAAELSQLIKSKGGVIIADSSELSKEEQVSLNQSLKEARLIREGKLKPLSFDELWDE</sequence>
<proteinExistence type="predicted"/>
<dbReference type="EMBL" id="SOZE01000046">
    <property type="protein sequence ID" value="TFF33411.1"/>
    <property type="molecule type" value="Genomic_DNA"/>
</dbReference>
<protein>
    <submittedName>
        <fullName evidence="1">Uncharacterized protein</fullName>
    </submittedName>
</protein>
<organism evidence="1 2">
    <name type="scientific">Mucilaginibacter psychrotolerans</name>
    <dbReference type="NCBI Taxonomy" id="1524096"/>
    <lineage>
        <taxon>Bacteria</taxon>
        <taxon>Pseudomonadati</taxon>
        <taxon>Bacteroidota</taxon>
        <taxon>Sphingobacteriia</taxon>
        <taxon>Sphingobacteriales</taxon>
        <taxon>Sphingobacteriaceae</taxon>
        <taxon>Mucilaginibacter</taxon>
    </lineage>
</organism>
<comment type="caution">
    <text evidence="1">The sequence shown here is derived from an EMBL/GenBank/DDBJ whole genome shotgun (WGS) entry which is preliminary data.</text>
</comment>
<gene>
    <name evidence="1" type="ORF">E2R66_26120</name>
</gene>
<accession>A0A4Y8S3Z8</accession>
<keyword evidence="2" id="KW-1185">Reference proteome</keyword>
<dbReference type="AlphaFoldDB" id="A0A4Y8S3Z8"/>
<dbReference type="Proteomes" id="UP000297540">
    <property type="component" value="Unassembled WGS sequence"/>
</dbReference>
<dbReference type="OrthoDB" id="798947at2"/>
<evidence type="ECO:0000313" key="2">
    <source>
        <dbReference type="Proteomes" id="UP000297540"/>
    </source>
</evidence>
<evidence type="ECO:0000313" key="1">
    <source>
        <dbReference type="EMBL" id="TFF33411.1"/>
    </source>
</evidence>
<reference evidence="1 2" key="1">
    <citation type="journal article" date="2017" name="Int. J. Syst. Evol. Microbiol.">
        <title>Mucilaginibacterpsychrotolerans sp. nov., isolated from peatlands.</title>
        <authorList>
            <person name="Deng Y."/>
            <person name="Shen L."/>
            <person name="Xu B."/>
            <person name="Liu Y."/>
            <person name="Gu Z."/>
            <person name="Liu H."/>
            <person name="Zhou Y."/>
        </authorList>
    </citation>
    <scope>NUCLEOTIDE SEQUENCE [LARGE SCALE GENOMIC DNA]</scope>
    <source>
        <strain evidence="1 2">NH7-4</strain>
    </source>
</reference>
<name>A0A4Y8S3Z8_9SPHI</name>